<reference evidence="1 2" key="1">
    <citation type="journal article" date="2014" name="Int. J. Syst. Evol. Microbiol.">
        <title>Fulvimonas yonginensis sp. nov., isolated from greenhouse soil, and emended description of the genus Fulvimonas.</title>
        <authorList>
            <person name="Ahn J.H."/>
            <person name="Kim S.J."/>
            <person name="Weon H.Y."/>
            <person name="Hong S.B."/>
            <person name="Seok S.J."/>
            <person name="Kwon S.W."/>
        </authorList>
    </citation>
    <scope>NUCLEOTIDE SEQUENCE [LARGE SCALE GENOMIC DNA]</scope>
    <source>
        <strain evidence="1 2">KACC 16952</strain>
    </source>
</reference>
<dbReference type="InterPro" id="IPR021505">
    <property type="entry name" value="Phage_B3_Orf6"/>
</dbReference>
<proteinExistence type="predicted"/>
<evidence type="ECO:0000313" key="2">
    <source>
        <dbReference type="Proteomes" id="UP001381174"/>
    </source>
</evidence>
<gene>
    <name evidence="1" type="ORF">WAT24_06845</name>
</gene>
<sequence>MNQMTIPPGHRMDAQGRLVPESKIKPIDKTRDELVRELYAEAEDLNQRIRAFKTKVHQDIAAFVQLSAEQYDVKLGGDKGNVHLTSFDGELKVLRAMAELIMFDERLQSAKDLIDQCLREWTADARPEISLLVQDAFRVDATGKIRTGAVLALHRLDIEDERWQRAMTAISEAVQVVGTKSYVRFYKRDANGQYKALSLNIAEV</sequence>
<dbReference type="Proteomes" id="UP001381174">
    <property type="component" value="Unassembled WGS sequence"/>
</dbReference>
<dbReference type="EMBL" id="JBBBNY010000003">
    <property type="protein sequence ID" value="MEI7036470.1"/>
    <property type="molecule type" value="Genomic_DNA"/>
</dbReference>
<protein>
    <submittedName>
        <fullName evidence="1">DUF3164 family protein</fullName>
    </submittedName>
</protein>
<evidence type="ECO:0000313" key="1">
    <source>
        <dbReference type="EMBL" id="MEI7036470.1"/>
    </source>
</evidence>
<organism evidence="1 2">
    <name type="scientific">Fulvimonas yonginensis</name>
    <dbReference type="NCBI Taxonomy" id="1495200"/>
    <lineage>
        <taxon>Bacteria</taxon>
        <taxon>Pseudomonadati</taxon>
        <taxon>Pseudomonadota</taxon>
        <taxon>Gammaproteobacteria</taxon>
        <taxon>Lysobacterales</taxon>
        <taxon>Rhodanobacteraceae</taxon>
        <taxon>Fulvimonas</taxon>
    </lineage>
</organism>
<dbReference type="RefSeq" id="WP_336807086.1">
    <property type="nucleotide sequence ID" value="NZ_JBBBNY010000003.1"/>
</dbReference>
<comment type="caution">
    <text evidence="1">The sequence shown here is derived from an EMBL/GenBank/DDBJ whole genome shotgun (WGS) entry which is preliminary data.</text>
</comment>
<name>A0ABU8JAZ4_9GAMM</name>
<dbReference type="Pfam" id="PF11363">
    <property type="entry name" value="DUF3164"/>
    <property type="match status" value="1"/>
</dbReference>
<keyword evidence="2" id="KW-1185">Reference proteome</keyword>
<accession>A0ABU8JAZ4</accession>